<evidence type="ECO:0000313" key="1">
    <source>
        <dbReference type="EMBL" id="KAJ4461132.1"/>
    </source>
</evidence>
<dbReference type="EMBL" id="JAPMOS010000009">
    <property type="protein sequence ID" value="KAJ4461132.1"/>
    <property type="molecule type" value="Genomic_DNA"/>
</dbReference>
<name>A0ABQ8UTR7_9EUKA</name>
<organism evidence="1 2">
    <name type="scientific">Paratrimastix pyriformis</name>
    <dbReference type="NCBI Taxonomy" id="342808"/>
    <lineage>
        <taxon>Eukaryota</taxon>
        <taxon>Metamonada</taxon>
        <taxon>Preaxostyla</taxon>
        <taxon>Paratrimastigidae</taxon>
        <taxon>Paratrimastix</taxon>
    </lineage>
</organism>
<proteinExistence type="predicted"/>
<evidence type="ECO:0000313" key="2">
    <source>
        <dbReference type="Proteomes" id="UP001141327"/>
    </source>
</evidence>
<protein>
    <recommendedName>
        <fullName evidence="3">DUF541 domain-containing protein</fullName>
    </recommendedName>
</protein>
<dbReference type="Pfam" id="PF04402">
    <property type="entry name" value="SIMPL"/>
    <property type="match status" value="1"/>
</dbReference>
<gene>
    <name evidence="1" type="ORF">PAPYR_2589</name>
</gene>
<dbReference type="InterPro" id="IPR007497">
    <property type="entry name" value="SIMPL/DUF541"/>
</dbReference>
<dbReference type="PANTHER" id="PTHR34387:SF1">
    <property type="entry name" value="PERIPLASMIC IMMUNOGENIC PROTEIN"/>
    <property type="match status" value="1"/>
</dbReference>
<dbReference type="InterPro" id="IPR052022">
    <property type="entry name" value="26kDa_periplasmic_antigen"/>
</dbReference>
<dbReference type="PANTHER" id="PTHR34387">
    <property type="entry name" value="SLR1258 PROTEIN"/>
    <property type="match status" value="1"/>
</dbReference>
<reference evidence="1" key="1">
    <citation type="journal article" date="2022" name="bioRxiv">
        <title>Genomics of Preaxostyla Flagellates Illuminates Evolutionary Transitions and the Path Towards Mitochondrial Loss.</title>
        <authorList>
            <person name="Novak L.V.F."/>
            <person name="Treitli S.C."/>
            <person name="Pyrih J."/>
            <person name="Halakuc P."/>
            <person name="Pipaliya S.V."/>
            <person name="Vacek V."/>
            <person name="Brzon O."/>
            <person name="Soukal P."/>
            <person name="Eme L."/>
            <person name="Dacks J.B."/>
            <person name="Karnkowska A."/>
            <person name="Elias M."/>
            <person name="Hampl V."/>
        </authorList>
    </citation>
    <scope>NUCLEOTIDE SEQUENCE</scope>
    <source>
        <strain evidence="1">RCP-MX</strain>
    </source>
</reference>
<comment type="caution">
    <text evidence="1">The sequence shown here is derived from an EMBL/GenBank/DDBJ whole genome shotgun (WGS) entry which is preliminary data.</text>
</comment>
<dbReference type="Proteomes" id="UP001141327">
    <property type="component" value="Unassembled WGS sequence"/>
</dbReference>
<dbReference type="Gene3D" id="3.30.70.2970">
    <property type="entry name" value="Protein of unknown function (DUF541), domain 2"/>
    <property type="match status" value="1"/>
</dbReference>
<dbReference type="Gene3D" id="3.30.110.170">
    <property type="entry name" value="Protein of unknown function (DUF541), domain 1"/>
    <property type="match status" value="1"/>
</dbReference>
<sequence>MSTSESGQIFLELKKRSIDITGESEVIVVPDRVCFTLRAEHLDNDLTKTTPVVEEIISKIMGVARKFHIPARCVQTDNLRIQPQIEEVSSSGFMGRTRTKRVSKFFVTKSVNVILEGELMAQYSNAMQEFLQTGCLVDGERYETSHLFEHRTRARQMAIQNAVAKATALIEGLPVTLGAPIYIQEMPAPQPAPQARFRPRQTGFKAMLSSSLDIDDESIFVPGTISVPVDVRVLFELLPADAPFHAPIPATREEEIAESAVMLPVPTNQPAPAAPVVPTPAQ</sequence>
<evidence type="ECO:0008006" key="3">
    <source>
        <dbReference type="Google" id="ProtNLM"/>
    </source>
</evidence>
<accession>A0ABQ8UTR7</accession>
<keyword evidence="2" id="KW-1185">Reference proteome</keyword>